<dbReference type="GO" id="GO:0008270">
    <property type="term" value="F:zinc ion binding"/>
    <property type="evidence" value="ECO:0007669"/>
    <property type="project" value="UniProtKB-KW"/>
</dbReference>
<reference evidence="11" key="1">
    <citation type="journal article" date="2020" name="Microb. Genom.">
        <title>Genetic diversity of clinical and environmental Mucorales isolates obtained from an investigation of mucormycosis cases among solid organ transplant recipients.</title>
        <authorList>
            <person name="Nguyen M.H."/>
            <person name="Kaul D."/>
            <person name="Muto C."/>
            <person name="Cheng S.J."/>
            <person name="Richter R.A."/>
            <person name="Bruno V.M."/>
            <person name="Liu G."/>
            <person name="Beyhan S."/>
            <person name="Sundermann A.J."/>
            <person name="Mounaud S."/>
            <person name="Pasculle A.W."/>
            <person name="Nierman W.C."/>
            <person name="Driscoll E."/>
            <person name="Cumbie R."/>
            <person name="Clancy C.J."/>
            <person name="Dupont C.L."/>
        </authorList>
    </citation>
    <scope>NUCLEOTIDE SEQUENCE</scope>
    <source>
        <strain evidence="11">GL16</strain>
    </source>
</reference>
<evidence type="ECO:0000256" key="1">
    <source>
        <dbReference type="ARBA" id="ARBA00004123"/>
    </source>
</evidence>
<dbReference type="PANTHER" id="PTHR10071">
    <property type="entry name" value="TRANSCRIPTION FACTOR GATA FAMILY MEMBER"/>
    <property type="match status" value="1"/>
</dbReference>
<feature type="region of interest" description="Disordered" evidence="9">
    <location>
        <begin position="80"/>
        <end position="147"/>
    </location>
</feature>
<dbReference type="InterPro" id="IPR000679">
    <property type="entry name" value="Znf_GATA"/>
</dbReference>
<keyword evidence="6" id="KW-0804">Transcription</keyword>
<dbReference type="SMART" id="SM00401">
    <property type="entry name" value="ZnF_GATA"/>
    <property type="match status" value="1"/>
</dbReference>
<evidence type="ECO:0000313" key="11">
    <source>
        <dbReference type="EMBL" id="KAG1540749.1"/>
    </source>
</evidence>
<dbReference type="CDD" id="cd00202">
    <property type="entry name" value="ZnF_GATA"/>
    <property type="match status" value="1"/>
</dbReference>
<evidence type="ECO:0000256" key="6">
    <source>
        <dbReference type="ARBA" id="ARBA00023163"/>
    </source>
</evidence>
<sequence>MTLFERKDQELNIPTWTENDNKKQEDHHPQGVTVCANCETTTTPLWRRDTNGRTICNACGLYYKLHLVHRPATMMKTVIKRRKRCHTEEKTQRTKRRRHEQSEEESEEEEEVVEKEEEMPMVTKSSTLSSSSSVTSNSPSPSIQPIVLPPLYHHRRDLHVCSNTIESQKEYRNHLQREVHRLNNLLSETVSMLQQMDHALSNPILEGDSCRHCYCAQDTKEEHQVARSLLSLARSPPPKEDNHHPFMNRLPPIALPSFLP</sequence>
<comment type="caution">
    <text evidence="11">The sequence shown here is derived from an EMBL/GenBank/DDBJ whole genome shotgun (WGS) entry which is preliminary data.</text>
</comment>
<dbReference type="InterPro" id="IPR013088">
    <property type="entry name" value="Znf_NHR/GATA"/>
</dbReference>
<dbReference type="AlphaFoldDB" id="A0A9P6Y6Q8"/>
<dbReference type="OMA" id="AGRTICN"/>
<dbReference type="GO" id="GO:0000981">
    <property type="term" value="F:DNA-binding transcription factor activity, RNA polymerase II-specific"/>
    <property type="evidence" value="ECO:0007669"/>
    <property type="project" value="TreeGrafter"/>
</dbReference>
<feature type="domain" description="GATA-type" evidence="10">
    <location>
        <begin position="35"/>
        <end position="82"/>
    </location>
</feature>
<feature type="region of interest" description="Disordered" evidence="9">
    <location>
        <begin position="1"/>
        <end position="28"/>
    </location>
</feature>
<dbReference type="InterPro" id="IPR039355">
    <property type="entry name" value="Transcription_factor_GATA"/>
</dbReference>
<evidence type="ECO:0000256" key="8">
    <source>
        <dbReference type="PROSITE-ProRule" id="PRU00094"/>
    </source>
</evidence>
<feature type="compositionally biased region" description="Low complexity" evidence="9">
    <location>
        <begin position="125"/>
        <end position="141"/>
    </location>
</feature>
<dbReference type="GO" id="GO:0005634">
    <property type="term" value="C:nucleus"/>
    <property type="evidence" value="ECO:0007669"/>
    <property type="project" value="UniProtKB-SubCell"/>
</dbReference>
<evidence type="ECO:0000256" key="2">
    <source>
        <dbReference type="ARBA" id="ARBA00022723"/>
    </source>
</evidence>
<evidence type="ECO:0000256" key="3">
    <source>
        <dbReference type="ARBA" id="ARBA00022771"/>
    </source>
</evidence>
<dbReference type="PROSITE" id="PS50114">
    <property type="entry name" value="GATA_ZN_FINGER_2"/>
    <property type="match status" value="1"/>
</dbReference>
<name>A0A9P6Y6Q8_RHIOR</name>
<organism evidence="11 12">
    <name type="scientific">Rhizopus oryzae</name>
    <name type="common">Mucormycosis agent</name>
    <name type="synonym">Rhizopus arrhizus var. delemar</name>
    <dbReference type="NCBI Taxonomy" id="64495"/>
    <lineage>
        <taxon>Eukaryota</taxon>
        <taxon>Fungi</taxon>
        <taxon>Fungi incertae sedis</taxon>
        <taxon>Mucoromycota</taxon>
        <taxon>Mucoromycotina</taxon>
        <taxon>Mucoromycetes</taxon>
        <taxon>Mucorales</taxon>
        <taxon>Mucorineae</taxon>
        <taxon>Rhizopodaceae</taxon>
        <taxon>Rhizopus</taxon>
    </lineage>
</organism>
<evidence type="ECO:0000256" key="9">
    <source>
        <dbReference type="SAM" id="MobiDB-lite"/>
    </source>
</evidence>
<keyword evidence="4" id="KW-0862">Zinc</keyword>
<keyword evidence="7" id="KW-0539">Nucleus</keyword>
<dbReference type="Pfam" id="PF00320">
    <property type="entry name" value="GATA"/>
    <property type="match status" value="1"/>
</dbReference>
<dbReference type="EMBL" id="JAANIT010001352">
    <property type="protein sequence ID" value="KAG1540749.1"/>
    <property type="molecule type" value="Genomic_DNA"/>
</dbReference>
<dbReference type="SUPFAM" id="SSF57716">
    <property type="entry name" value="Glucocorticoid receptor-like (DNA-binding domain)"/>
    <property type="match status" value="1"/>
</dbReference>
<dbReference type="GO" id="GO:0000122">
    <property type="term" value="P:negative regulation of transcription by RNA polymerase II"/>
    <property type="evidence" value="ECO:0007669"/>
    <property type="project" value="TreeGrafter"/>
</dbReference>
<dbReference type="GO" id="GO:0045944">
    <property type="term" value="P:positive regulation of transcription by RNA polymerase II"/>
    <property type="evidence" value="ECO:0007669"/>
    <property type="project" value="TreeGrafter"/>
</dbReference>
<dbReference type="PROSITE" id="PS00344">
    <property type="entry name" value="GATA_ZN_FINGER_1"/>
    <property type="match status" value="1"/>
</dbReference>
<evidence type="ECO:0000256" key="7">
    <source>
        <dbReference type="ARBA" id="ARBA00023242"/>
    </source>
</evidence>
<feature type="compositionally biased region" description="Basic and acidic residues" evidence="9">
    <location>
        <begin position="19"/>
        <end position="28"/>
    </location>
</feature>
<dbReference type="GO" id="GO:0000978">
    <property type="term" value="F:RNA polymerase II cis-regulatory region sequence-specific DNA binding"/>
    <property type="evidence" value="ECO:0007669"/>
    <property type="project" value="TreeGrafter"/>
</dbReference>
<dbReference type="PANTHER" id="PTHR10071:SF335">
    <property type="entry name" value="IRON-SENSING TRANSCRIPTIONAL REPRESSOR-RELATED"/>
    <property type="match status" value="1"/>
</dbReference>
<keyword evidence="5" id="KW-0805">Transcription regulation</keyword>
<evidence type="ECO:0000259" key="10">
    <source>
        <dbReference type="PROSITE" id="PS50114"/>
    </source>
</evidence>
<keyword evidence="3 8" id="KW-0863">Zinc-finger</keyword>
<evidence type="ECO:0000256" key="5">
    <source>
        <dbReference type="ARBA" id="ARBA00023015"/>
    </source>
</evidence>
<dbReference type="Gene3D" id="3.30.50.10">
    <property type="entry name" value="Erythroid Transcription Factor GATA-1, subunit A"/>
    <property type="match status" value="1"/>
</dbReference>
<comment type="subcellular location">
    <subcellularLocation>
        <location evidence="1">Nucleus</location>
    </subcellularLocation>
</comment>
<dbReference type="FunFam" id="3.30.50.10:FF:000007">
    <property type="entry name" value="Nitrogen regulatory AreA, N-terminal"/>
    <property type="match status" value="1"/>
</dbReference>
<feature type="compositionally biased region" description="Acidic residues" evidence="9">
    <location>
        <begin position="102"/>
        <end position="119"/>
    </location>
</feature>
<keyword evidence="2" id="KW-0479">Metal-binding</keyword>
<dbReference type="OrthoDB" id="515401at2759"/>
<accession>A0A9P6Y6Q8</accession>
<protein>
    <recommendedName>
        <fullName evidence="10">GATA-type domain-containing protein</fullName>
    </recommendedName>
</protein>
<feature type="compositionally biased region" description="Basic and acidic residues" evidence="9">
    <location>
        <begin position="1"/>
        <end position="10"/>
    </location>
</feature>
<gene>
    <name evidence="11" type="ORF">G6F51_008332</name>
</gene>
<proteinExistence type="predicted"/>
<evidence type="ECO:0000256" key="4">
    <source>
        <dbReference type="ARBA" id="ARBA00022833"/>
    </source>
</evidence>
<evidence type="ECO:0000313" key="12">
    <source>
        <dbReference type="Proteomes" id="UP000717996"/>
    </source>
</evidence>
<dbReference type="PRINTS" id="PR00619">
    <property type="entry name" value="GATAZNFINGER"/>
</dbReference>
<dbReference type="Proteomes" id="UP000717996">
    <property type="component" value="Unassembled WGS sequence"/>
</dbReference>